<dbReference type="AlphaFoldDB" id="A0A9P6CN67"/>
<evidence type="ECO:0000256" key="1">
    <source>
        <dbReference type="SAM" id="Phobius"/>
    </source>
</evidence>
<proteinExistence type="predicted"/>
<comment type="caution">
    <text evidence="2">The sequence shown here is derived from an EMBL/GenBank/DDBJ whole genome shotgun (WGS) entry which is preliminary data.</text>
</comment>
<sequence length="61" mass="7305">MFRCNEVDVSMLGFFAWEFYFCLVQSGGVGYGRKRRIVKIDIKEYTWEKDGEMVVRKIDRT</sequence>
<evidence type="ECO:0000313" key="2">
    <source>
        <dbReference type="EMBL" id="KAF9473151.1"/>
    </source>
</evidence>
<gene>
    <name evidence="2" type="ORF">BDN70DRAFT_886127</name>
</gene>
<accession>A0A9P6CN67</accession>
<feature type="transmembrane region" description="Helical" evidence="1">
    <location>
        <begin position="12"/>
        <end position="31"/>
    </location>
</feature>
<keyword evidence="1" id="KW-0472">Membrane</keyword>
<protein>
    <submittedName>
        <fullName evidence="2">Uncharacterized protein</fullName>
    </submittedName>
</protein>
<dbReference type="Proteomes" id="UP000807469">
    <property type="component" value="Unassembled WGS sequence"/>
</dbReference>
<keyword evidence="1" id="KW-0812">Transmembrane</keyword>
<organism evidence="2 3">
    <name type="scientific">Pholiota conissans</name>
    <dbReference type="NCBI Taxonomy" id="109636"/>
    <lineage>
        <taxon>Eukaryota</taxon>
        <taxon>Fungi</taxon>
        <taxon>Dikarya</taxon>
        <taxon>Basidiomycota</taxon>
        <taxon>Agaricomycotina</taxon>
        <taxon>Agaricomycetes</taxon>
        <taxon>Agaricomycetidae</taxon>
        <taxon>Agaricales</taxon>
        <taxon>Agaricineae</taxon>
        <taxon>Strophariaceae</taxon>
        <taxon>Pholiota</taxon>
    </lineage>
</organism>
<evidence type="ECO:0000313" key="3">
    <source>
        <dbReference type="Proteomes" id="UP000807469"/>
    </source>
</evidence>
<keyword evidence="3" id="KW-1185">Reference proteome</keyword>
<name>A0A9P6CN67_9AGAR</name>
<reference evidence="2" key="1">
    <citation type="submission" date="2020-11" db="EMBL/GenBank/DDBJ databases">
        <authorList>
            <consortium name="DOE Joint Genome Institute"/>
            <person name="Ahrendt S."/>
            <person name="Riley R."/>
            <person name="Andreopoulos W."/>
            <person name="Labutti K."/>
            <person name="Pangilinan J."/>
            <person name="Ruiz-Duenas F.J."/>
            <person name="Barrasa J.M."/>
            <person name="Sanchez-Garcia M."/>
            <person name="Camarero S."/>
            <person name="Miyauchi S."/>
            <person name="Serrano A."/>
            <person name="Linde D."/>
            <person name="Babiker R."/>
            <person name="Drula E."/>
            <person name="Ayuso-Fernandez I."/>
            <person name="Pacheco R."/>
            <person name="Padilla G."/>
            <person name="Ferreira P."/>
            <person name="Barriuso J."/>
            <person name="Kellner H."/>
            <person name="Castanera R."/>
            <person name="Alfaro M."/>
            <person name="Ramirez L."/>
            <person name="Pisabarro A.G."/>
            <person name="Kuo A."/>
            <person name="Tritt A."/>
            <person name="Lipzen A."/>
            <person name="He G."/>
            <person name="Yan M."/>
            <person name="Ng V."/>
            <person name="Cullen D."/>
            <person name="Martin F."/>
            <person name="Rosso M.-N."/>
            <person name="Henrissat B."/>
            <person name="Hibbett D."/>
            <person name="Martinez A.T."/>
            <person name="Grigoriev I.V."/>
        </authorList>
    </citation>
    <scope>NUCLEOTIDE SEQUENCE</scope>
    <source>
        <strain evidence="2">CIRM-BRFM 674</strain>
    </source>
</reference>
<keyword evidence="1" id="KW-1133">Transmembrane helix</keyword>
<dbReference type="EMBL" id="MU155466">
    <property type="protein sequence ID" value="KAF9473151.1"/>
    <property type="molecule type" value="Genomic_DNA"/>
</dbReference>